<comment type="caution">
    <text evidence="2">The sequence shown here is derived from an EMBL/GenBank/DDBJ whole genome shotgun (WGS) entry which is preliminary data.</text>
</comment>
<gene>
    <name evidence="2" type="ORF">Sradi_5552200</name>
</gene>
<proteinExistence type="predicted"/>
<dbReference type="AlphaFoldDB" id="A0AAW2LBP1"/>
<sequence length="357" mass="40878">MATTPVSLDKWREYFRGANSDIFDIIEHAVMVAACDCPYDFKLKRDRIAEMLFTCKFTKCFGCDRVELAVPNPDSVEKRDDDDDKYRSGIEAGGGSKDTKESKVNDEHRTEIVVMDVNQISNNSYGDVEVLTDEIEEESQILDEVLRIKAILDNRQEESCELLLDSLRRLQLMTLSVEILKFFDGMDDDGNPGADRALNKNQENVSKQKFESLSDSNTHPKDQKSEQKTNQESTLKKRSPPCKPNRPPNDESPTRRPKPAVQPKANNETRIQQKGTMSKKPAPHQQENVNCNDEASVKIKLEASKRKLHERYQEVEKAKKQRTIQVVELHNLPKQTAAHRNQPMRPAHQHRLAIGRR</sequence>
<evidence type="ECO:0000313" key="2">
    <source>
        <dbReference type="EMBL" id="KAL0316740.1"/>
    </source>
</evidence>
<accession>A0AAW2LBP1</accession>
<feature type="compositionally biased region" description="Basic and acidic residues" evidence="1">
    <location>
        <begin position="75"/>
        <end position="88"/>
    </location>
</feature>
<evidence type="ECO:0000256" key="1">
    <source>
        <dbReference type="SAM" id="MobiDB-lite"/>
    </source>
</evidence>
<feature type="compositionally biased region" description="Basic and acidic residues" evidence="1">
    <location>
        <begin position="206"/>
        <end position="229"/>
    </location>
</feature>
<feature type="region of interest" description="Disordered" evidence="1">
    <location>
        <begin position="334"/>
        <end position="357"/>
    </location>
</feature>
<feature type="region of interest" description="Disordered" evidence="1">
    <location>
        <begin position="73"/>
        <end position="105"/>
    </location>
</feature>
<name>A0AAW2LBP1_SESRA</name>
<reference evidence="2" key="1">
    <citation type="submission" date="2020-06" db="EMBL/GenBank/DDBJ databases">
        <authorList>
            <person name="Li T."/>
            <person name="Hu X."/>
            <person name="Zhang T."/>
            <person name="Song X."/>
            <person name="Zhang H."/>
            <person name="Dai N."/>
            <person name="Sheng W."/>
            <person name="Hou X."/>
            <person name="Wei L."/>
        </authorList>
    </citation>
    <scope>NUCLEOTIDE SEQUENCE</scope>
    <source>
        <strain evidence="2">G02</strain>
        <tissue evidence="2">Leaf</tissue>
    </source>
</reference>
<dbReference type="EMBL" id="JACGWJ010000025">
    <property type="protein sequence ID" value="KAL0316740.1"/>
    <property type="molecule type" value="Genomic_DNA"/>
</dbReference>
<organism evidence="2">
    <name type="scientific">Sesamum radiatum</name>
    <name type="common">Black benniseed</name>
    <dbReference type="NCBI Taxonomy" id="300843"/>
    <lineage>
        <taxon>Eukaryota</taxon>
        <taxon>Viridiplantae</taxon>
        <taxon>Streptophyta</taxon>
        <taxon>Embryophyta</taxon>
        <taxon>Tracheophyta</taxon>
        <taxon>Spermatophyta</taxon>
        <taxon>Magnoliopsida</taxon>
        <taxon>eudicotyledons</taxon>
        <taxon>Gunneridae</taxon>
        <taxon>Pentapetalae</taxon>
        <taxon>asterids</taxon>
        <taxon>lamiids</taxon>
        <taxon>Lamiales</taxon>
        <taxon>Pedaliaceae</taxon>
        <taxon>Sesamum</taxon>
    </lineage>
</organism>
<dbReference type="PANTHER" id="PTHR46554">
    <property type="entry name" value="MEDIATOR OF RNA POLYMERASE II TRANSCRIPTION SUBUNIT 26A-RELATED"/>
    <property type="match status" value="1"/>
</dbReference>
<dbReference type="PANTHER" id="PTHR46554:SF2">
    <property type="entry name" value="TFIIS N-TERMINAL DOMAIN-CONTAINING PROTEIN"/>
    <property type="match status" value="1"/>
</dbReference>
<protein>
    <submittedName>
        <fullName evidence="2">Mediator of RNA polymerase II transcription subunitb</fullName>
    </submittedName>
</protein>
<feature type="compositionally biased region" description="Polar residues" evidence="1">
    <location>
        <begin position="264"/>
        <end position="276"/>
    </location>
</feature>
<reference evidence="2" key="2">
    <citation type="journal article" date="2024" name="Plant">
        <title>Genomic evolution and insights into agronomic trait innovations of Sesamum species.</title>
        <authorList>
            <person name="Miao H."/>
            <person name="Wang L."/>
            <person name="Qu L."/>
            <person name="Liu H."/>
            <person name="Sun Y."/>
            <person name="Le M."/>
            <person name="Wang Q."/>
            <person name="Wei S."/>
            <person name="Zheng Y."/>
            <person name="Lin W."/>
            <person name="Duan Y."/>
            <person name="Cao H."/>
            <person name="Xiong S."/>
            <person name="Wang X."/>
            <person name="Wei L."/>
            <person name="Li C."/>
            <person name="Ma Q."/>
            <person name="Ju M."/>
            <person name="Zhao R."/>
            <person name="Li G."/>
            <person name="Mu C."/>
            <person name="Tian Q."/>
            <person name="Mei H."/>
            <person name="Zhang T."/>
            <person name="Gao T."/>
            <person name="Zhang H."/>
        </authorList>
    </citation>
    <scope>NUCLEOTIDE SEQUENCE</scope>
    <source>
        <strain evidence="2">G02</strain>
    </source>
</reference>
<feature type="compositionally biased region" description="Basic residues" evidence="1">
    <location>
        <begin position="347"/>
        <end position="357"/>
    </location>
</feature>
<feature type="region of interest" description="Disordered" evidence="1">
    <location>
        <begin position="192"/>
        <end position="288"/>
    </location>
</feature>